<dbReference type="STRING" id="758825.SAMN02982985_00407"/>
<evidence type="ECO:0008006" key="4">
    <source>
        <dbReference type="Google" id="ProtNLM"/>
    </source>
</evidence>
<protein>
    <recommendedName>
        <fullName evidence="4">Glycine zipper</fullName>
    </recommendedName>
</protein>
<keyword evidence="3" id="KW-1185">Reference proteome</keyword>
<dbReference type="Proteomes" id="UP000199470">
    <property type="component" value="Unassembled WGS sequence"/>
</dbReference>
<sequence length="226" mass="23369">MNIQKTILAVCAGSLLLSGCATTGGESAGGSSNSDTAMRCAAFGAGGALLGAFLGGKSGAVKGAVAGLAACAVVEIASRQTKSSAEVDRQYRVSNRNQLPPNAKIDSYSTLVTPNGIVKAGDAIKIQSTIRAVSGANEPVQEIREVLIAYAPTGEEFKRGEKKVNDSAGSGEYDNSFTLRLPQGAPQGIYRLKTQVFLNGRPMIAKETNMQVAELSGARTLASLDR</sequence>
<proteinExistence type="predicted"/>
<organism evidence="2 3">
    <name type="scientific">Rugamonas rubra</name>
    <dbReference type="NCBI Taxonomy" id="758825"/>
    <lineage>
        <taxon>Bacteria</taxon>
        <taxon>Pseudomonadati</taxon>
        <taxon>Pseudomonadota</taxon>
        <taxon>Betaproteobacteria</taxon>
        <taxon>Burkholderiales</taxon>
        <taxon>Oxalobacteraceae</taxon>
        <taxon>Telluria group</taxon>
        <taxon>Rugamonas</taxon>
    </lineage>
</organism>
<feature type="chain" id="PRO_5011584042" description="Glycine zipper" evidence="1">
    <location>
        <begin position="24"/>
        <end position="226"/>
    </location>
</feature>
<evidence type="ECO:0000313" key="2">
    <source>
        <dbReference type="EMBL" id="SFL48426.1"/>
    </source>
</evidence>
<feature type="signal peptide" evidence="1">
    <location>
        <begin position="1"/>
        <end position="23"/>
    </location>
</feature>
<accession>A0A1I4I3Q5</accession>
<dbReference type="RefSeq" id="WP_093382917.1">
    <property type="nucleotide sequence ID" value="NZ_FOTW01000004.1"/>
</dbReference>
<gene>
    <name evidence="2" type="ORF">SAMN02982985_00407</name>
</gene>
<dbReference type="AlphaFoldDB" id="A0A1I4I3Q5"/>
<dbReference type="OrthoDB" id="8969744at2"/>
<dbReference type="PROSITE" id="PS51257">
    <property type="entry name" value="PROKAR_LIPOPROTEIN"/>
    <property type="match status" value="1"/>
</dbReference>
<reference evidence="2 3" key="1">
    <citation type="submission" date="2016-10" db="EMBL/GenBank/DDBJ databases">
        <authorList>
            <person name="de Groot N.N."/>
        </authorList>
    </citation>
    <scope>NUCLEOTIDE SEQUENCE [LARGE SCALE GENOMIC DNA]</scope>
    <source>
        <strain evidence="2 3">ATCC 43154</strain>
    </source>
</reference>
<name>A0A1I4I3Q5_9BURK</name>
<evidence type="ECO:0000313" key="3">
    <source>
        <dbReference type="Proteomes" id="UP000199470"/>
    </source>
</evidence>
<evidence type="ECO:0000256" key="1">
    <source>
        <dbReference type="SAM" id="SignalP"/>
    </source>
</evidence>
<keyword evidence="1" id="KW-0732">Signal</keyword>
<dbReference type="EMBL" id="FOTW01000004">
    <property type="protein sequence ID" value="SFL48426.1"/>
    <property type="molecule type" value="Genomic_DNA"/>
</dbReference>